<dbReference type="InterPro" id="IPR027417">
    <property type="entry name" value="P-loop_NTPase"/>
</dbReference>
<dbReference type="SUPFAM" id="SSF52540">
    <property type="entry name" value="P-loop containing nucleoside triphosphate hydrolases"/>
    <property type="match status" value="1"/>
</dbReference>
<reference evidence="2" key="1">
    <citation type="submission" date="2018-05" db="EMBL/GenBank/DDBJ databases">
        <title>Draft genome of Mucuna pruriens seed.</title>
        <authorList>
            <person name="Nnadi N.E."/>
            <person name="Vos R."/>
            <person name="Hasami M.H."/>
            <person name="Devisetty U.K."/>
            <person name="Aguiy J.C."/>
        </authorList>
    </citation>
    <scope>NUCLEOTIDE SEQUENCE [LARGE SCALE GENOMIC DNA]</scope>
    <source>
        <strain evidence="2">JCA_2017</strain>
    </source>
</reference>
<protein>
    <submittedName>
        <fullName evidence="2">ABC transporter G family member 36</fullName>
    </submittedName>
</protein>
<feature type="non-terminal residue" evidence="2">
    <location>
        <position position="1"/>
    </location>
</feature>
<keyword evidence="3" id="KW-1185">Reference proteome</keyword>
<dbReference type="EMBL" id="QJKJ01000085">
    <property type="protein sequence ID" value="RDY14366.1"/>
    <property type="molecule type" value="Genomic_DNA"/>
</dbReference>
<dbReference type="Proteomes" id="UP000257109">
    <property type="component" value="Unassembled WGS sequence"/>
</dbReference>
<dbReference type="OrthoDB" id="66620at2759"/>
<organism evidence="2 3">
    <name type="scientific">Mucuna pruriens</name>
    <name type="common">Velvet bean</name>
    <name type="synonym">Dolichos pruriens</name>
    <dbReference type="NCBI Taxonomy" id="157652"/>
    <lineage>
        <taxon>Eukaryota</taxon>
        <taxon>Viridiplantae</taxon>
        <taxon>Streptophyta</taxon>
        <taxon>Embryophyta</taxon>
        <taxon>Tracheophyta</taxon>
        <taxon>Spermatophyta</taxon>
        <taxon>Magnoliopsida</taxon>
        <taxon>eudicotyledons</taxon>
        <taxon>Gunneridae</taxon>
        <taxon>Pentapetalae</taxon>
        <taxon>rosids</taxon>
        <taxon>fabids</taxon>
        <taxon>Fabales</taxon>
        <taxon>Fabaceae</taxon>
        <taxon>Papilionoideae</taxon>
        <taxon>50 kb inversion clade</taxon>
        <taxon>NPAAA clade</taxon>
        <taxon>indigoferoid/millettioid clade</taxon>
        <taxon>Phaseoleae</taxon>
        <taxon>Mucuna</taxon>
    </lineage>
</organism>
<evidence type="ECO:0000313" key="3">
    <source>
        <dbReference type="Proteomes" id="UP000257109"/>
    </source>
</evidence>
<evidence type="ECO:0000256" key="1">
    <source>
        <dbReference type="ARBA" id="ARBA00022448"/>
    </source>
</evidence>
<dbReference type="Gene3D" id="3.40.50.300">
    <property type="entry name" value="P-loop containing nucleotide triphosphate hydrolases"/>
    <property type="match status" value="1"/>
</dbReference>
<comment type="caution">
    <text evidence="2">The sequence shown here is derived from an EMBL/GenBank/DDBJ whole genome shotgun (WGS) entry which is preliminary data.</text>
</comment>
<name>A0A371IH16_MUCPR</name>
<dbReference type="AlphaFoldDB" id="A0A371IH16"/>
<sequence length="169" mass="19029">MDEICTGLDSSTTFQVVKSIKQYAHFLKGTVVISLLQPPPETYNLTTLFFSDGHIVYQGPSEQVLDFLASMDFRCPERKGVAVFLQEVTFPNEARRTNDICGTLGRHSSHLIRYFEIEVGYNPATWMMEIMSPGKEMELGIGFAENFYGLLMLPRPVVASLLTRARALL</sequence>
<dbReference type="STRING" id="157652.A0A371IH16"/>
<dbReference type="PANTHER" id="PTHR19241">
    <property type="entry name" value="ATP-BINDING CASSETTE TRANSPORTER"/>
    <property type="match status" value="1"/>
</dbReference>
<proteinExistence type="predicted"/>
<gene>
    <name evidence="2" type="primary">ABCG36</name>
    <name evidence="2" type="ORF">CR513_00574</name>
</gene>
<evidence type="ECO:0000313" key="2">
    <source>
        <dbReference type="EMBL" id="RDY14366.1"/>
    </source>
</evidence>
<feature type="non-terminal residue" evidence="2">
    <location>
        <position position="169"/>
    </location>
</feature>
<keyword evidence="1" id="KW-0813">Transport</keyword>
<accession>A0A371IH16</accession>